<organism evidence="2 3">
    <name type="scientific">Skermania pinensis</name>
    <dbReference type="NCBI Taxonomy" id="39122"/>
    <lineage>
        <taxon>Bacteria</taxon>
        <taxon>Bacillati</taxon>
        <taxon>Actinomycetota</taxon>
        <taxon>Actinomycetes</taxon>
        <taxon>Mycobacteriales</taxon>
        <taxon>Gordoniaceae</taxon>
        <taxon>Skermania</taxon>
    </lineage>
</organism>
<keyword evidence="3" id="KW-1185">Reference proteome</keyword>
<evidence type="ECO:0008006" key="4">
    <source>
        <dbReference type="Google" id="ProtNLM"/>
    </source>
</evidence>
<protein>
    <recommendedName>
        <fullName evidence="4">Twin-arginine translocation signal domain-containing protein</fullName>
    </recommendedName>
</protein>
<evidence type="ECO:0000256" key="1">
    <source>
        <dbReference type="SAM" id="Phobius"/>
    </source>
</evidence>
<accession>A0ABX8SED1</accession>
<dbReference type="RefSeq" id="WP_066474403.1">
    <property type="nucleotide sequence ID" value="NZ_CBCRUZ010000014.1"/>
</dbReference>
<evidence type="ECO:0000313" key="2">
    <source>
        <dbReference type="EMBL" id="QXQ14790.1"/>
    </source>
</evidence>
<dbReference type="Proteomes" id="UP000887023">
    <property type="component" value="Chromosome"/>
</dbReference>
<reference evidence="2" key="1">
    <citation type="submission" date="2021-07" db="EMBL/GenBank/DDBJ databases">
        <title>Candidatus Kaistella beijingensis sp. nov. isolated from a municipal wastewater treatment plant is involved in sludge foaming.</title>
        <authorList>
            <person name="Song Y."/>
            <person name="Liu S.-J."/>
        </authorList>
    </citation>
    <scope>NUCLEOTIDE SEQUENCE</scope>
    <source>
        <strain evidence="2">DSM 43998</strain>
    </source>
</reference>
<feature type="transmembrane region" description="Helical" evidence="1">
    <location>
        <begin position="23"/>
        <end position="45"/>
    </location>
</feature>
<keyword evidence="1" id="KW-0812">Transmembrane</keyword>
<keyword evidence="1" id="KW-1133">Transmembrane helix</keyword>
<dbReference type="EMBL" id="CP079105">
    <property type="protein sequence ID" value="QXQ14790.1"/>
    <property type="molecule type" value="Genomic_DNA"/>
</dbReference>
<name>A0ABX8SED1_9ACTN</name>
<evidence type="ECO:0000313" key="3">
    <source>
        <dbReference type="Proteomes" id="UP000887023"/>
    </source>
</evidence>
<dbReference type="InterPro" id="IPR006311">
    <property type="entry name" value="TAT_signal"/>
</dbReference>
<dbReference type="PROSITE" id="PS51318">
    <property type="entry name" value="TAT"/>
    <property type="match status" value="1"/>
</dbReference>
<gene>
    <name evidence="2" type="ORF">KV203_05235</name>
</gene>
<proteinExistence type="predicted"/>
<sequence length="208" mass="21471">MTDEPTHATDAPVRRMRLGRRRFIGGALAGAGAGALVAAPVSAVVQPAPAGAAVVGNRTFVPARDFQWGTVQDDLTWSTQDFGKAEVTNRAEFSAPAAASLVAIDIVWTKTGPDSGTIRWAGGLSWIEGDQAVDGTDAGTPWQVVSAEAPPTLRVPVTTRLGEFAINTTSPCWALTFTRQGTSAEDTYPGSVQVLGAVATVVAAAPLA</sequence>
<keyword evidence="1" id="KW-0472">Membrane</keyword>